<dbReference type="Proteomes" id="UP000827626">
    <property type="component" value="Segment"/>
</dbReference>
<dbReference type="EMBL" id="MW749010">
    <property type="protein sequence ID" value="QYA57502.1"/>
    <property type="molecule type" value="Genomic_DNA"/>
</dbReference>
<reference evidence="1" key="1">
    <citation type="submission" date="2021-03" db="EMBL/GenBank/DDBJ databases">
        <authorList>
            <person name="Thompson D.W."/>
            <person name="Brown H.M.F."/>
            <person name="Thompson S.D."/>
            <person name="Grose J.H."/>
        </authorList>
    </citation>
    <scope>NUCLEOTIDE SEQUENCE</scope>
</reference>
<organism evidence="1 2">
    <name type="scientific">Hafnia phage vB_HpaM_SarahDanielle</name>
    <dbReference type="NCBI Taxonomy" id="2836113"/>
    <lineage>
        <taxon>Viruses</taxon>
        <taxon>Duplodnaviria</taxon>
        <taxon>Heunggongvirae</taxon>
        <taxon>Uroviricota</taxon>
        <taxon>Caudoviricetes</taxon>
        <taxon>Andersonviridae</taxon>
        <taxon>Andersonviridae incertae sedis</taxon>
        <taxon>Daniellevirus</taxon>
        <taxon>Daniellevirus danielle</taxon>
    </lineage>
</organism>
<keyword evidence="2" id="KW-1185">Reference proteome</keyword>
<accession>A0AAE7WA80</accession>
<name>A0AAE7WA80_9CAUD</name>
<sequence length="68" mass="7805">MVRTTIKAGDYVMVRFEASRIAPVSAHKTHLVLEVYPDEKMLLKGFPEPVSVKMFDRMVINKKGIKAW</sequence>
<evidence type="ECO:0000313" key="1">
    <source>
        <dbReference type="EMBL" id="QYA57502.1"/>
    </source>
</evidence>
<protein>
    <submittedName>
        <fullName evidence="1">Uncharacterized protein</fullName>
    </submittedName>
</protein>
<evidence type="ECO:0000313" key="2">
    <source>
        <dbReference type="Proteomes" id="UP000827626"/>
    </source>
</evidence>
<gene>
    <name evidence="1" type="ORF">SARAHDANIELLE_74</name>
</gene>
<proteinExistence type="predicted"/>